<accession>A0A0G4HE47</accession>
<gene>
    <name evidence="2" type="ORF">Cvel_977</name>
</gene>
<evidence type="ECO:0000256" key="1">
    <source>
        <dbReference type="SAM" id="MobiDB-lite"/>
    </source>
</evidence>
<organism evidence="2">
    <name type="scientific">Chromera velia CCMP2878</name>
    <dbReference type="NCBI Taxonomy" id="1169474"/>
    <lineage>
        <taxon>Eukaryota</taxon>
        <taxon>Sar</taxon>
        <taxon>Alveolata</taxon>
        <taxon>Colpodellida</taxon>
        <taxon>Chromeraceae</taxon>
        <taxon>Chromera</taxon>
    </lineage>
</organism>
<sequence>MDPRWCMDCMGTPIGARVSMRGRKAEGGCRAGVGCRARAAYRVRAECRAGADVDATSTVRRQGLGKTGHQSGASTGSAAATGDGQTAATAGRECDVVEARCSPLFLPNKDGALAGPSSVLAVGSGIWGPRDRRLDSGCEGAMMGRRSTWEATPLEGNGDSASRRGGVCTGAKIQGKAGADDGNLRVIGNPRGAHGRPGGGGPGRGLFGGAGGGRRGVEPARPPRGLEQLLGGRDDCDANRASELQNMQFRDAVRGDETFRQGVDTGVAAGLEQRLGGRDGCDARLASELQNAPLCRFPVRRVGPLEEGGDTGVAAEWALSNKTKNRLAHAYYGNTTPKDKGCNMGIEDFKDAPLQGSYLDADAKCRVCGFYAGQHEPRQQASSPGNVIGKQVEGWMVELSNNRYEIISESEVRNVGDLVFLFSLEQKKAYAALSGSTECIEISPTISKSCASTSTQERWNRLLAQGRSEQKRHIYIGSSPNNVLRRVTGKPVSSTPQTPAPTTPRTRTLAEIQEGVRDTADHVRGSTAFQRWVVRVLRNLLTCRTGPSSEGAVLRPSGVFHRLYR</sequence>
<feature type="compositionally biased region" description="Low complexity" evidence="1">
    <location>
        <begin position="67"/>
        <end position="84"/>
    </location>
</feature>
<proteinExistence type="predicted"/>
<dbReference type="AlphaFoldDB" id="A0A0G4HE47"/>
<protein>
    <submittedName>
        <fullName evidence="2">Uncharacterized protein</fullName>
    </submittedName>
</protein>
<name>A0A0G4HE47_9ALVE</name>
<dbReference type="VEuPathDB" id="CryptoDB:Cvel_977"/>
<evidence type="ECO:0000313" key="2">
    <source>
        <dbReference type="EMBL" id="CEM42296.1"/>
    </source>
</evidence>
<feature type="region of interest" description="Disordered" evidence="1">
    <location>
        <begin position="60"/>
        <end position="84"/>
    </location>
</feature>
<dbReference type="EMBL" id="CDMZ01002419">
    <property type="protein sequence ID" value="CEM42296.1"/>
    <property type="molecule type" value="Genomic_DNA"/>
</dbReference>
<reference evidence="2" key="1">
    <citation type="submission" date="2014-11" db="EMBL/GenBank/DDBJ databases">
        <authorList>
            <person name="Otto D Thomas"/>
            <person name="Naeem Raeece"/>
        </authorList>
    </citation>
    <scope>NUCLEOTIDE SEQUENCE</scope>
</reference>